<dbReference type="InterPro" id="IPR035969">
    <property type="entry name" value="Rab-GAP_TBC_sf"/>
</dbReference>
<reference evidence="3 4" key="1">
    <citation type="submission" date="2015-09" db="EMBL/GenBank/DDBJ databases">
        <title>Atta colombica WGS genome.</title>
        <authorList>
            <person name="Nygaard S."/>
            <person name="Hu H."/>
            <person name="Boomsma J."/>
            <person name="Zhang G."/>
        </authorList>
    </citation>
    <scope>NUCLEOTIDE SEQUENCE [LARGE SCALE GENOMIC DNA]</scope>
    <source>
        <strain evidence="3">Treedump-2</strain>
        <tissue evidence="3">Whole body</tissue>
    </source>
</reference>
<sequence length="497" mass="57587">MSLVCHLLSFLTDQLRSVNWKNFREFQLNYQCYDTRTSESDINSRYCEIMEAENEEVSLMQSLTEASTSIENHNHNKIRKRNVPESASSVNLSTKTDSWTTTDLHDRVPLVILSDSTKAWHNGVTPQIPDLTDVAIAGKQWNGVLTHEDDHGVTDILTSRERMKISVIRGSIANPDLTLGELRLLGCSSEGFVNDDVRRVLWPKLLRLAQLEPTSINGLETVHTYIPNEIYQQILKDVARSGSHVSQSATEKETENFQEQLTQLMCWVLHRHSQLNLYVLESISLEFLERFMEKTMEKVNQELFFIFALLERVHPTLLEHLENVELFPHFALAEYTTWYAHKFAENRKLLHRLFDFFLGSPPLMPLYLSTVIVAHRATEIFNTTPDMGHTHKVLCTLPDDLPFEILLVEAKNLYRQYPPESISNDVRDYDHKRKIKEQEWKARAEASRQERERQRKLTIVQATPRISYRIRSYKTITVVTILALGIYAFIRSSTGLN</sequence>
<protein>
    <submittedName>
        <fullName evidence="3">TBC1 domain family member 20</fullName>
    </submittedName>
</protein>
<dbReference type="PROSITE" id="PS50086">
    <property type="entry name" value="TBC_RABGAP"/>
    <property type="match status" value="1"/>
</dbReference>
<dbReference type="GO" id="GO:0006888">
    <property type="term" value="P:endoplasmic reticulum to Golgi vesicle-mediated transport"/>
    <property type="evidence" value="ECO:0007669"/>
    <property type="project" value="TreeGrafter"/>
</dbReference>
<evidence type="ECO:0000259" key="2">
    <source>
        <dbReference type="PROSITE" id="PS50086"/>
    </source>
</evidence>
<dbReference type="Gene3D" id="1.10.8.1310">
    <property type="match status" value="1"/>
</dbReference>
<dbReference type="GO" id="GO:0005789">
    <property type="term" value="C:endoplasmic reticulum membrane"/>
    <property type="evidence" value="ECO:0007669"/>
    <property type="project" value="TreeGrafter"/>
</dbReference>
<evidence type="ECO:0000313" key="3">
    <source>
        <dbReference type="EMBL" id="KYM88320.1"/>
    </source>
</evidence>
<dbReference type="PANTHER" id="PTHR20913">
    <property type="entry name" value="TBC1 DOMAIN FAMILY MEMBER 20/GTPASE"/>
    <property type="match status" value="1"/>
</dbReference>
<feature type="domain" description="Rab-GAP TBC" evidence="2">
    <location>
        <begin position="192"/>
        <end position="361"/>
    </location>
</feature>
<dbReference type="STRING" id="520822.A0A195BP83"/>
<evidence type="ECO:0000256" key="1">
    <source>
        <dbReference type="ARBA" id="ARBA00022468"/>
    </source>
</evidence>
<dbReference type="GO" id="GO:0005096">
    <property type="term" value="F:GTPase activator activity"/>
    <property type="evidence" value="ECO:0007669"/>
    <property type="project" value="UniProtKB-KW"/>
</dbReference>
<gene>
    <name evidence="3" type="ORF">ALC53_02802</name>
</gene>
<dbReference type="Proteomes" id="UP000078540">
    <property type="component" value="Unassembled WGS sequence"/>
</dbReference>
<proteinExistence type="predicted"/>
<dbReference type="EMBL" id="KQ976424">
    <property type="protein sequence ID" value="KYM88320.1"/>
    <property type="molecule type" value="Genomic_DNA"/>
</dbReference>
<dbReference type="PANTHER" id="PTHR20913:SF7">
    <property type="entry name" value="RE60063P"/>
    <property type="match status" value="1"/>
</dbReference>
<dbReference type="InterPro" id="IPR045913">
    <property type="entry name" value="TBC20/Gyp8-like"/>
</dbReference>
<dbReference type="Gene3D" id="1.10.472.80">
    <property type="entry name" value="Ypt/Rab-GAP domain of gyp1p, domain 3"/>
    <property type="match status" value="1"/>
</dbReference>
<dbReference type="InterPro" id="IPR000195">
    <property type="entry name" value="Rab-GAP-TBC_dom"/>
</dbReference>
<dbReference type="AlphaFoldDB" id="A0A195BP83"/>
<name>A0A195BP83_9HYME</name>
<keyword evidence="4" id="KW-1185">Reference proteome</keyword>
<accession>A0A195BP83</accession>
<evidence type="ECO:0000313" key="4">
    <source>
        <dbReference type="Proteomes" id="UP000078540"/>
    </source>
</evidence>
<dbReference type="SUPFAM" id="SSF47923">
    <property type="entry name" value="Ypt/Rab-GAP domain of gyp1p"/>
    <property type="match status" value="2"/>
</dbReference>
<organism evidence="3 4">
    <name type="scientific">Atta colombica</name>
    <dbReference type="NCBI Taxonomy" id="520822"/>
    <lineage>
        <taxon>Eukaryota</taxon>
        <taxon>Metazoa</taxon>
        <taxon>Ecdysozoa</taxon>
        <taxon>Arthropoda</taxon>
        <taxon>Hexapoda</taxon>
        <taxon>Insecta</taxon>
        <taxon>Pterygota</taxon>
        <taxon>Neoptera</taxon>
        <taxon>Endopterygota</taxon>
        <taxon>Hymenoptera</taxon>
        <taxon>Apocrita</taxon>
        <taxon>Aculeata</taxon>
        <taxon>Formicoidea</taxon>
        <taxon>Formicidae</taxon>
        <taxon>Myrmicinae</taxon>
        <taxon>Atta</taxon>
    </lineage>
</organism>
<keyword evidence="1" id="KW-0343">GTPase activation</keyword>